<dbReference type="Pfam" id="PF17647">
    <property type="entry name" value="DUF5518"/>
    <property type="match status" value="1"/>
</dbReference>
<feature type="transmembrane region" description="Helical" evidence="1">
    <location>
        <begin position="7"/>
        <end position="31"/>
    </location>
</feature>
<dbReference type="Proteomes" id="UP000094707">
    <property type="component" value="Chromosome I"/>
</dbReference>
<feature type="transmembrane region" description="Helical" evidence="1">
    <location>
        <begin position="37"/>
        <end position="55"/>
    </location>
</feature>
<name>A0A1D3L171_9EURY</name>
<organism evidence="2 3">
    <name type="scientific">Methanobacterium congolense</name>
    <dbReference type="NCBI Taxonomy" id="118062"/>
    <lineage>
        <taxon>Archaea</taxon>
        <taxon>Methanobacteriati</taxon>
        <taxon>Methanobacteriota</taxon>
        <taxon>Methanomada group</taxon>
        <taxon>Methanobacteria</taxon>
        <taxon>Methanobacteriales</taxon>
        <taxon>Methanobacteriaceae</taxon>
        <taxon>Methanobacterium</taxon>
    </lineage>
</organism>
<reference evidence="2 3" key="1">
    <citation type="submission" date="2016-08" db="EMBL/GenBank/DDBJ databases">
        <authorList>
            <person name="Seilhamer J.J."/>
        </authorList>
    </citation>
    <scope>NUCLEOTIDE SEQUENCE [LARGE SCALE GENOMIC DNA]</scope>
    <source>
        <strain evidence="2">Buetzberg</strain>
    </source>
</reference>
<gene>
    <name evidence="2" type="ORF">MCBB_0606</name>
</gene>
<feature type="transmembrane region" description="Helical" evidence="1">
    <location>
        <begin position="62"/>
        <end position="88"/>
    </location>
</feature>
<dbReference type="STRING" id="118062.MCBB_0606"/>
<evidence type="ECO:0000313" key="2">
    <source>
        <dbReference type="EMBL" id="SCG85180.1"/>
    </source>
</evidence>
<sequence length="135" mass="14431">MIIKWKSVVFGCFLAIIISTILSSVFDVLLGIRIGNLWNWMGFLLAAVYVSYSLGGGYLKEGVVYGVLIGLIGGVIGGILSLIALWLINGSLELSLTRIILDFLVNAIVYSTVSAIGGIIGLLLTGKSKRRKIIA</sequence>
<dbReference type="EMBL" id="LT607756">
    <property type="protein sequence ID" value="SCG85180.1"/>
    <property type="molecule type" value="Genomic_DNA"/>
</dbReference>
<keyword evidence="1" id="KW-0472">Membrane</keyword>
<dbReference type="AlphaFoldDB" id="A0A1D3L171"/>
<keyword evidence="1" id="KW-1133">Transmembrane helix</keyword>
<feature type="transmembrane region" description="Helical" evidence="1">
    <location>
        <begin position="100"/>
        <end position="124"/>
    </location>
</feature>
<keyword evidence="3" id="KW-1185">Reference proteome</keyword>
<protein>
    <submittedName>
        <fullName evidence="2">Region of a membrane-bound protein predicted to be embedded in the membrane</fullName>
    </submittedName>
</protein>
<keyword evidence="1" id="KW-0812">Transmembrane</keyword>
<evidence type="ECO:0000313" key="3">
    <source>
        <dbReference type="Proteomes" id="UP000094707"/>
    </source>
</evidence>
<dbReference type="RefSeq" id="WP_071906374.1">
    <property type="nucleotide sequence ID" value="NZ_LT607756.1"/>
</dbReference>
<dbReference type="GeneID" id="30411462"/>
<dbReference type="InterPro" id="IPR040493">
    <property type="entry name" value="DUF5518"/>
</dbReference>
<proteinExistence type="predicted"/>
<dbReference type="KEGG" id="mcub:MCBB_0606"/>
<accession>A0A1D3L171</accession>
<evidence type="ECO:0000256" key="1">
    <source>
        <dbReference type="SAM" id="Phobius"/>
    </source>
</evidence>